<dbReference type="InterPro" id="IPR000330">
    <property type="entry name" value="SNF2_N"/>
</dbReference>
<dbReference type="Proteomes" id="UP001374893">
    <property type="component" value="Chromosome"/>
</dbReference>
<dbReference type="Gene3D" id="3.40.50.10810">
    <property type="entry name" value="Tandem AAA-ATPase domain"/>
    <property type="match status" value="1"/>
</dbReference>
<dbReference type="CDD" id="cd18793">
    <property type="entry name" value="SF2_C_SNF"/>
    <property type="match status" value="1"/>
</dbReference>
<dbReference type="SMART" id="SM00487">
    <property type="entry name" value="DEXDc"/>
    <property type="match status" value="1"/>
</dbReference>
<keyword evidence="7" id="KW-1185">Reference proteome</keyword>
<dbReference type="InterPro" id="IPR001650">
    <property type="entry name" value="Helicase_C-like"/>
</dbReference>
<gene>
    <name evidence="6" type="ORF">HAHE_38080</name>
</gene>
<keyword evidence="2" id="KW-0862">Zinc</keyword>
<dbReference type="PROSITE" id="PS51194">
    <property type="entry name" value="HELICASE_CTER"/>
    <property type="match status" value="1"/>
</dbReference>
<evidence type="ECO:0000256" key="2">
    <source>
        <dbReference type="PROSITE-ProRule" id="PRU00325"/>
    </source>
</evidence>
<dbReference type="Pfam" id="PF00271">
    <property type="entry name" value="Helicase_C"/>
    <property type="match status" value="1"/>
</dbReference>
<dbReference type="InterPro" id="IPR027417">
    <property type="entry name" value="P-loop_NTPase"/>
</dbReference>
<evidence type="ECO:0000259" key="3">
    <source>
        <dbReference type="PROSITE" id="PS50966"/>
    </source>
</evidence>
<evidence type="ECO:0000256" key="1">
    <source>
        <dbReference type="ARBA" id="ARBA00022801"/>
    </source>
</evidence>
<keyword evidence="2" id="KW-0479">Metal-binding</keyword>
<dbReference type="SMART" id="SM00490">
    <property type="entry name" value="HELICc"/>
    <property type="match status" value="1"/>
</dbReference>
<proteinExistence type="predicted"/>
<feature type="domain" description="Helicase ATP-binding" evidence="4">
    <location>
        <begin position="550"/>
        <end position="709"/>
    </location>
</feature>
<dbReference type="PROSITE" id="PS50966">
    <property type="entry name" value="ZF_SWIM"/>
    <property type="match status" value="1"/>
</dbReference>
<feature type="domain" description="SWIM-type" evidence="3">
    <location>
        <begin position="50"/>
        <end position="88"/>
    </location>
</feature>
<dbReference type="Gene3D" id="3.40.50.300">
    <property type="entry name" value="P-loop containing nucleotide triphosphate hydrolases"/>
    <property type="match status" value="1"/>
</dbReference>
<evidence type="ECO:0000313" key="6">
    <source>
        <dbReference type="EMBL" id="BCX49900.1"/>
    </source>
</evidence>
<evidence type="ECO:0000259" key="4">
    <source>
        <dbReference type="PROSITE" id="PS51192"/>
    </source>
</evidence>
<reference evidence="6 7" key="1">
    <citation type="submission" date="2021-06" db="EMBL/GenBank/DDBJ databases">
        <title>Complete genome of Haloferula helveola possessing various polysaccharide degrading enzymes.</title>
        <authorList>
            <person name="Takami H."/>
            <person name="Huang C."/>
            <person name="Hamasaki K."/>
        </authorList>
    </citation>
    <scope>NUCLEOTIDE SEQUENCE [LARGE SCALE GENOMIC DNA]</scope>
    <source>
        <strain evidence="6 7">CN-1</strain>
    </source>
</reference>
<sequence length="990" mass="108251">MDWTEEWLRGQVGWQAFKEGKSLAARGAAPDLKRRGSLVTGTFRQGKRALRCVARCEDGGVTVECGCAVNRSTGEVCAHAVALLLMASESPKLESGERSTTPASPVDVRAFRVGFPANAEKMLARSRLQVRLVEVDAPLEAFDTRLAVWLAESGGGQGGLLSLSDGQIAEFLDSLVGHSRVEVESQQIPVTVSDDAMPPLPLADSSLVGGEVVLSLGEDPGTAVPWIGGVGILRCDKDEWHIGKLPADSPGEAWERAVRELVREGRVSVSVESFVAHLDAWLDLLPSEAPGWLASLRFQSAELEAKLSVEGSLNALQGTLGFRYGKGEWETSPGRAAEKADLPRVDGEGHVLARSRDAERRWAEGLQAAGWEEVDAGELRMRDPDRILGWIADELPELRRRGVVEVGPRLEHVLGSVHVVAPTVAVDGPGSLSCEISFQANDGRRLSPQRVREILRSGRRSVKTREGAVVVVRSEIRDLVEPLLSDLGIVPDDARIPINRAQGYLFTKLQEKLSENVDNECLKDTAGFVVPTGFQGHLRGYQQEGCQWLSERLKQLSGALLADEMGLGKTVQTIALISHLNQESGGFRALLLVPTTLLGNWRAEFARFAPSMSLVCLHGPGRDRLREDAGAATVVLTSYGTFCRDRAFHLGQEYDLVVCDEASVLKNPSSDVSRSLAKLPAGKRLALTGTPIENRLEDLWSIFRFVAPGYLGPRKEFAERYPTDSDRVRLGLRISPYVLRRTKREVASDLPEKVEVDEWLDLDSDARRIYGEFAQAGLQGLEEIVSKGAASLHLLTVLLRLRQVCLEPALVGGEDGGGSTGVKTRRLLELLEERHQQGKKTLVFSQFVEYLHILNRSAQLPADHVFLLDGSTRNRAELVERFQNSEGSAVFLISLKAGGYGLNLTAADAVVHMDPWWNPAIEAQASDRAHRIGQTQPVTVYRLLARDTVEERVRRIQAAKRAMIEAVQGGSTSGIPAGWTQDDLRSLLQS</sequence>
<protein>
    <submittedName>
        <fullName evidence="6">Uncharacterized protein</fullName>
    </submittedName>
</protein>
<dbReference type="InterPro" id="IPR014001">
    <property type="entry name" value="Helicase_ATP-bd"/>
</dbReference>
<evidence type="ECO:0000259" key="5">
    <source>
        <dbReference type="PROSITE" id="PS51194"/>
    </source>
</evidence>
<dbReference type="EMBL" id="AP024702">
    <property type="protein sequence ID" value="BCX49900.1"/>
    <property type="molecule type" value="Genomic_DNA"/>
</dbReference>
<dbReference type="Pfam" id="PF00176">
    <property type="entry name" value="SNF2-rel_dom"/>
    <property type="match status" value="1"/>
</dbReference>
<feature type="domain" description="Helicase C-terminal" evidence="5">
    <location>
        <begin position="823"/>
        <end position="975"/>
    </location>
</feature>
<dbReference type="SUPFAM" id="SSF52540">
    <property type="entry name" value="P-loop containing nucleoside triphosphate hydrolases"/>
    <property type="match status" value="2"/>
</dbReference>
<evidence type="ECO:0000313" key="7">
    <source>
        <dbReference type="Proteomes" id="UP001374893"/>
    </source>
</evidence>
<name>A0ABM7RHL7_9BACT</name>
<organism evidence="6 7">
    <name type="scientific">Haloferula helveola</name>
    <dbReference type="NCBI Taxonomy" id="490095"/>
    <lineage>
        <taxon>Bacteria</taxon>
        <taxon>Pseudomonadati</taxon>
        <taxon>Verrucomicrobiota</taxon>
        <taxon>Verrucomicrobiia</taxon>
        <taxon>Verrucomicrobiales</taxon>
        <taxon>Verrucomicrobiaceae</taxon>
        <taxon>Haloferula</taxon>
    </lineage>
</organism>
<dbReference type="PROSITE" id="PS51192">
    <property type="entry name" value="HELICASE_ATP_BIND_1"/>
    <property type="match status" value="1"/>
</dbReference>
<keyword evidence="2" id="KW-0863">Zinc-finger</keyword>
<dbReference type="InterPro" id="IPR038718">
    <property type="entry name" value="SNF2-like_sf"/>
</dbReference>
<dbReference type="InterPro" id="IPR007527">
    <property type="entry name" value="Znf_SWIM"/>
</dbReference>
<dbReference type="InterPro" id="IPR049730">
    <property type="entry name" value="SNF2/RAD54-like_C"/>
</dbReference>
<keyword evidence="1" id="KW-0378">Hydrolase</keyword>
<accession>A0ABM7RHL7</accession>
<dbReference type="PANTHER" id="PTHR10799">
    <property type="entry name" value="SNF2/RAD54 HELICASE FAMILY"/>
    <property type="match status" value="1"/>
</dbReference>